<dbReference type="SMART" id="SM00382">
    <property type="entry name" value="AAA"/>
    <property type="match status" value="1"/>
</dbReference>
<dbReference type="InterPro" id="IPR051782">
    <property type="entry name" value="ABC_Transporter_VariousFunc"/>
</dbReference>
<organism evidence="1 2">
    <name type="scientific">Prauserella marina</name>
    <dbReference type="NCBI Taxonomy" id="530584"/>
    <lineage>
        <taxon>Bacteria</taxon>
        <taxon>Bacillati</taxon>
        <taxon>Actinomycetota</taxon>
        <taxon>Actinomycetes</taxon>
        <taxon>Pseudonocardiales</taxon>
        <taxon>Pseudonocardiaceae</taxon>
        <taxon>Prauserella</taxon>
    </lineage>
</organism>
<dbReference type="RefSeq" id="WP_091806460.1">
    <property type="nucleotide sequence ID" value="NZ_CP016353.1"/>
</dbReference>
<dbReference type="PROSITE" id="PS50893">
    <property type="entry name" value="ABC_TRANSPORTER_2"/>
    <property type="match status" value="1"/>
</dbReference>
<dbReference type="Pfam" id="PF00005">
    <property type="entry name" value="ABC_tran"/>
    <property type="match status" value="1"/>
</dbReference>
<evidence type="ECO:0000313" key="2">
    <source>
        <dbReference type="Proteomes" id="UP000199494"/>
    </source>
</evidence>
<keyword evidence="2" id="KW-1185">Reference proteome</keyword>
<dbReference type="EMBL" id="FMZE01000006">
    <property type="protein sequence ID" value="SDD21904.1"/>
    <property type="molecule type" value="Genomic_DNA"/>
</dbReference>
<dbReference type="OrthoDB" id="5182800at2"/>
<dbReference type="InterPro" id="IPR003593">
    <property type="entry name" value="AAA+_ATPase"/>
</dbReference>
<dbReference type="PROSITE" id="PS00211">
    <property type="entry name" value="ABC_TRANSPORTER_1"/>
    <property type="match status" value="1"/>
</dbReference>
<dbReference type="InterPro" id="IPR027417">
    <property type="entry name" value="P-loop_NTPase"/>
</dbReference>
<evidence type="ECO:0000313" key="1">
    <source>
        <dbReference type="EMBL" id="SDD21904.1"/>
    </source>
</evidence>
<dbReference type="SUPFAM" id="SSF52540">
    <property type="entry name" value="P-loop containing nucleoside triphosphate hydrolases"/>
    <property type="match status" value="1"/>
</dbReference>
<dbReference type="STRING" id="530584.SAMN05421630_106457"/>
<dbReference type="Proteomes" id="UP000199494">
    <property type="component" value="Unassembled WGS sequence"/>
</dbReference>
<reference evidence="1 2" key="1">
    <citation type="submission" date="2016-10" db="EMBL/GenBank/DDBJ databases">
        <authorList>
            <person name="de Groot N.N."/>
        </authorList>
    </citation>
    <scope>NUCLEOTIDE SEQUENCE [LARGE SCALE GENOMIC DNA]</scope>
    <source>
        <strain evidence="1 2">CGMCC 4.5506</strain>
    </source>
</reference>
<dbReference type="GO" id="GO:0016887">
    <property type="term" value="F:ATP hydrolysis activity"/>
    <property type="evidence" value="ECO:0007669"/>
    <property type="project" value="InterPro"/>
</dbReference>
<dbReference type="GO" id="GO:0005524">
    <property type="term" value="F:ATP binding"/>
    <property type="evidence" value="ECO:0007669"/>
    <property type="project" value="InterPro"/>
</dbReference>
<proteinExistence type="predicted"/>
<dbReference type="AlphaFoldDB" id="A0A222VIX7"/>
<name>A0A222VIX7_9PSEU</name>
<protein>
    <submittedName>
        <fullName evidence="1">ABC-type multidrug transport system, ATPase component</fullName>
    </submittedName>
</protein>
<dbReference type="PANTHER" id="PTHR42939:SF1">
    <property type="entry name" value="ABC TRANSPORTER ATP-BINDING PROTEIN ALBC-RELATED"/>
    <property type="match status" value="1"/>
</dbReference>
<sequence>MRSLSGVAKRYGRGPLVLADVSLNIAEAAVVGIVGGNGAGKSTLLRIVAGLAKPSSGSVEGSPPTGYVPDRFPGAQQLSALAYLAHLGRVAGLSTTEARARSTALLERLALVGDPSTPMRELSKGNAQKVGIAQALLGRPRLLVLDEPFSGLDPAAHGVLADIIAETRLAGASVVFTDHRAEVAEESATETYTLAGGRLERARAASEPATAVVTLACTCAESWRDEPDVHSVAREGDLVRLLVSGERCDAVVLLALRRGCSIRRVERNDT</sequence>
<dbReference type="Gene3D" id="3.40.50.300">
    <property type="entry name" value="P-loop containing nucleotide triphosphate hydrolases"/>
    <property type="match status" value="1"/>
</dbReference>
<dbReference type="InterPro" id="IPR003439">
    <property type="entry name" value="ABC_transporter-like_ATP-bd"/>
</dbReference>
<dbReference type="InterPro" id="IPR017871">
    <property type="entry name" value="ABC_transporter-like_CS"/>
</dbReference>
<gene>
    <name evidence="1" type="ORF">SAMN05421630_106457</name>
</gene>
<accession>A0A222VIX7</accession>
<dbReference type="PANTHER" id="PTHR42939">
    <property type="entry name" value="ABC TRANSPORTER ATP-BINDING PROTEIN ALBC-RELATED"/>
    <property type="match status" value="1"/>
</dbReference>
<dbReference type="KEGG" id="pmad:BAY61_00215"/>